<dbReference type="PROSITE" id="PS00674">
    <property type="entry name" value="AAA"/>
    <property type="match status" value="1"/>
</dbReference>
<dbReference type="HOGENOM" id="CLU_000688_8_3_1"/>
<evidence type="ECO:0000256" key="2">
    <source>
        <dbReference type="ARBA" id="ARBA00022840"/>
    </source>
</evidence>
<dbReference type="Gene3D" id="3.40.50.300">
    <property type="entry name" value="P-loop containing nucleotide triphosphate hydrolases"/>
    <property type="match status" value="3"/>
</dbReference>
<organism evidence="4">
    <name type="scientific">Dendroctonus ponderosae</name>
    <name type="common">Mountain pine beetle</name>
    <dbReference type="NCBI Taxonomy" id="77166"/>
    <lineage>
        <taxon>Eukaryota</taxon>
        <taxon>Metazoa</taxon>
        <taxon>Ecdysozoa</taxon>
        <taxon>Arthropoda</taxon>
        <taxon>Hexapoda</taxon>
        <taxon>Insecta</taxon>
        <taxon>Pterygota</taxon>
        <taxon>Neoptera</taxon>
        <taxon>Endopterygota</taxon>
        <taxon>Coleoptera</taxon>
        <taxon>Polyphaga</taxon>
        <taxon>Cucujiformia</taxon>
        <taxon>Curculionidae</taxon>
        <taxon>Scolytinae</taxon>
        <taxon>Dendroctonus</taxon>
    </lineage>
</organism>
<evidence type="ECO:0000256" key="1">
    <source>
        <dbReference type="ARBA" id="ARBA00022741"/>
    </source>
</evidence>
<dbReference type="InterPro" id="IPR003959">
    <property type="entry name" value="ATPase_AAA_core"/>
</dbReference>
<dbReference type="Gene3D" id="1.10.8.60">
    <property type="match status" value="2"/>
</dbReference>
<feature type="non-terminal residue" evidence="4">
    <location>
        <position position="1"/>
    </location>
</feature>
<dbReference type="GO" id="GO:0016887">
    <property type="term" value="F:ATP hydrolysis activity"/>
    <property type="evidence" value="ECO:0007669"/>
    <property type="project" value="InterPro"/>
</dbReference>
<reference evidence="4" key="1">
    <citation type="journal article" date="2013" name="Genome Biol.">
        <title>Draft genome of the mountain pine beetle, Dendroctonus ponderosae Hopkins, a major forest pest.</title>
        <authorList>
            <person name="Keeling C.I."/>
            <person name="Yuen M.M."/>
            <person name="Liao N.Y."/>
            <person name="Docking T.R."/>
            <person name="Chan S.K."/>
            <person name="Taylor G.A."/>
            <person name="Palmquist D.L."/>
            <person name="Jackman S.D."/>
            <person name="Nguyen A."/>
            <person name="Li M."/>
            <person name="Henderson H."/>
            <person name="Janes J.K."/>
            <person name="Zhao Y."/>
            <person name="Pandoh P."/>
            <person name="Moore R."/>
            <person name="Sperling F.A."/>
            <person name="Huber D.P."/>
            <person name="Birol I."/>
            <person name="Jones S.J."/>
            <person name="Bohlmann J."/>
        </authorList>
    </citation>
    <scope>NUCLEOTIDE SEQUENCE</scope>
</reference>
<dbReference type="EMBL" id="KB740822">
    <property type="protein sequence ID" value="ENN78844.1"/>
    <property type="molecule type" value="Genomic_DNA"/>
</dbReference>
<dbReference type="InterPro" id="IPR050168">
    <property type="entry name" value="AAA_ATPase_domain"/>
</dbReference>
<dbReference type="InterPro" id="IPR003960">
    <property type="entry name" value="ATPase_AAA_CS"/>
</dbReference>
<keyword evidence="2 3" id="KW-0067">ATP-binding</keyword>
<dbReference type="SUPFAM" id="SSF52540">
    <property type="entry name" value="P-loop containing nucleoside triphosphate hydrolases"/>
    <property type="match status" value="2"/>
</dbReference>
<dbReference type="GO" id="GO:0005737">
    <property type="term" value="C:cytoplasm"/>
    <property type="evidence" value="ECO:0007669"/>
    <property type="project" value="TreeGrafter"/>
</dbReference>
<dbReference type="PANTHER" id="PTHR23077">
    <property type="entry name" value="AAA-FAMILY ATPASE"/>
    <property type="match status" value="1"/>
</dbReference>
<dbReference type="GO" id="GO:0005524">
    <property type="term" value="F:ATP binding"/>
    <property type="evidence" value="ECO:0007669"/>
    <property type="project" value="UniProtKB-KW"/>
</dbReference>
<accession>N6TEP4</accession>
<keyword evidence="1 3" id="KW-0547">Nucleotide-binding</keyword>
<name>N6TEP4_DENPD</name>
<dbReference type="Pfam" id="PF17862">
    <property type="entry name" value="AAA_lid_3"/>
    <property type="match status" value="2"/>
</dbReference>
<evidence type="ECO:0000256" key="3">
    <source>
        <dbReference type="RuleBase" id="RU003651"/>
    </source>
</evidence>
<dbReference type="OrthoDB" id="27435at2759"/>
<gene>
    <name evidence="4" type="ORF">YQE_04697</name>
</gene>
<comment type="similarity">
    <text evidence="3">Belongs to the AAA ATPase family.</text>
</comment>
<proteinExistence type="inferred from homology"/>
<dbReference type="InterPro" id="IPR027417">
    <property type="entry name" value="P-loop_NTPase"/>
</dbReference>
<sequence length="530" mass="59109">MSQTKSKRGSQWVQCEKCAAYLTSKHMSHHEEFCPQKLDDFEHPFILDQVLYGVLELKQSEDIKNLSSREKGGLVFLSQAAMQLCGFPIGECVMVEQLAQKAAPLVRKVWPTAGKSLTSVMVWRIRNLSTEIAFVESTRTEAHYQVAGLDEETREIRELINAAFKSSSTNGFMHNKSVLLYGNTGTGRIVEAEKRIISTMLARMDELSQIAAKVFIIATTNKIDQIEPAFRRCGRLDREIEIPTPNPKARKLILRKILSAMSQKVSEAELQEIAMTAHGYVGADLVSVCSQASLLSSRRSVPKIDLDDLKAALRKVRPSAMREIQIETPNVKWADIGGHSKMKALLSQSVEWPLKYPESFKRLGISPPKGVLMFGPPDATTSVQERVLAQLLTELDGITPLADVNILAATNRPDRIDKALIRPGRIDRAIYVALPDADVRRDIFRIQFLKMPVSKVLQCVSVEMLVEATQGYSGAEITGICKEAAMFALSEDIQSKCVRMEHFDMALKLAPPRTPPELLKIYDNFVIGAK</sequence>
<evidence type="ECO:0000313" key="4">
    <source>
        <dbReference type="EMBL" id="ENN78844.1"/>
    </source>
</evidence>
<protein>
    <submittedName>
        <fullName evidence="4">Uncharacterized protein</fullName>
    </submittedName>
</protein>
<dbReference type="Pfam" id="PF00004">
    <property type="entry name" value="AAA"/>
    <property type="match status" value="2"/>
</dbReference>
<dbReference type="InterPro" id="IPR041569">
    <property type="entry name" value="AAA_lid_3"/>
</dbReference>
<dbReference type="AlphaFoldDB" id="N6TEP4"/>
<dbReference type="PANTHER" id="PTHR23077:SF27">
    <property type="entry name" value="ATPASE FAMILY GENE 2 PROTEIN HOMOLOG A"/>
    <property type="match status" value="1"/>
</dbReference>